<dbReference type="PANTHER" id="PTHR15294:SF3">
    <property type="entry name" value="SUMO-SPECIFIC ISOPEPTIDASE USPL1"/>
    <property type="match status" value="1"/>
</dbReference>
<dbReference type="InterPro" id="IPR028890">
    <property type="entry name" value="Peptidase_C98"/>
</dbReference>
<protein>
    <submittedName>
        <fullName evidence="2">SUMO-specific isopeptidase USPL1 like protein</fullName>
    </submittedName>
</protein>
<dbReference type="InterPro" id="IPR038765">
    <property type="entry name" value="Papain-like_cys_pep_sf"/>
</dbReference>
<reference evidence="2" key="2">
    <citation type="submission" date="2020-06" db="EMBL/GenBank/DDBJ databases">
        <authorList>
            <person name="Sheffer M."/>
        </authorList>
    </citation>
    <scope>NUCLEOTIDE SEQUENCE</scope>
</reference>
<dbReference type="GO" id="GO:0016926">
    <property type="term" value="P:protein desumoylation"/>
    <property type="evidence" value="ECO:0007669"/>
    <property type="project" value="TreeGrafter"/>
</dbReference>
<feature type="domain" description="USP" evidence="1">
    <location>
        <begin position="1"/>
        <end position="203"/>
    </location>
</feature>
<evidence type="ECO:0000313" key="2">
    <source>
        <dbReference type="EMBL" id="KAF8785186.1"/>
    </source>
</evidence>
<gene>
    <name evidence="2" type="ORF">HNY73_010760</name>
</gene>
<dbReference type="PROSITE" id="PS50235">
    <property type="entry name" value="USP_3"/>
    <property type="match status" value="1"/>
</dbReference>
<dbReference type="GO" id="GO:0015030">
    <property type="term" value="C:Cajal body"/>
    <property type="evidence" value="ECO:0007669"/>
    <property type="project" value="TreeGrafter"/>
</dbReference>
<dbReference type="Gene3D" id="3.90.70.10">
    <property type="entry name" value="Cysteine proteinases"/>
    <property type="match status" value="1"/>
</dbReference>
<dbReference type="EMBL" id="JABXBU010000030">
    <property type="protein sequence ID" value="KAF8785186.1"/>
    <property type="molecule type" value="Genomic_DNA"/>
</dbReference>
<dbReference type="PANTHER" id="PTHR15294">
    <property type="entry name" value="RETINOVIN-RELATED"/>
    <property type="match status" value="1"/>
</dbReference>
<keyword evidence="3" id="KW-1185">Reference proteome</keyword>
<dbReference type="Proteomes" id="UP000807504">
    <property type="component" value="Unassembled WGS sequence"/>
</dbReference>
<reference evidence="2" key="1">
    <citation type="journal article" date="2020" name="bioRxiv">
        <title>Chromosome-level reference genome of the European wasp spider Argiope bruennichi: a resource for studies on range expansion and evolutionary adaptation.</title>
        <authorList>
            <person name="Sheffer M.M."/>
            <person name="Hoppe A."/>
            <person name="Krehenwinkel H."/>
            <person name="Uhl G."/>
            <person name="Kuss A.W."/>
            <person name="Jensen L."/>
            <person name="Jensen C."/>
            <person name="Gillespie R.G."/>
            <person name="Hoff K.J."/>
            <person name="Prost S."/>
        </authorList>
    </citation>
    <scope>NUCLEOTIDE SEQUENCE</scope>
</reference>
<dbReference type="InterPro" id="IPR028889">
    <property type="entry name" value="USP"/>
</dbReference>
<dbReference type="SUPFAM" id="SSF54001">
    <property type="entry name" value="Cysteine proteinases"/>
    <property type="match status" value="1"/>
</dbReference>
<comment type="caution">
    <text evidence="2">The sequence shown here is derived from an EMBL/GenBank/DDBJ whole genome shotgun (WGS) entry which is preliminary data.</text>
</comment>
<dbReference type="InterPro" id="IPR033505">
    <property type="entry name" value="USPL1"/>
</dbReference>
<accession>A0A8T0F206</accession>
<organism evidence="2 3">
    <name type="scientific">Argiope bruennichi</name>
    <name type="common">Wasp spider</name>
    <name type="synonym">Aranea bruennichi</name>
    <dbReference type="NCBI Taxonomy" id="94029"/>
    <lineage>
        <taxon>Eukaryota</taxon>
        <taxon>Metazoa</taxon>
        <taxon>Ecdysozoa</taxon>
        <taxon>Arthropoda</taxon>
        <taxon>Chelicerata</taxon>
        <taxon>Arachnida</taxon>
        <taxon>Araneae</taxon>
        <taxon>Araneomorphae</taxon>
        <taxon>Entelegynae</taxon>
        <taxon>Araneoidea</taxon>
        <taxon>Araneidae</taxon>
        <taxon>Argiope</taxon>
    </lineage>
</organism>
<name>A0A8T0F206_ARGBR</name>
<evidence type="ECO:0000259" key="1">
    <source>
        <dbReference type="PROSITE" id="PS50235"/>
    </source>
</evidence>
<dbReference type="CDD" id="cd02257">
    <property type="entry name" value="Peptidase_C19"/>
    <property type="match status" value="1"/>
</dbReference>
<dbReference type="GO" id="GO:0030576">
    <property type="term" value="P:Cajal body organization"/>
    <property type="evidence" value="ECO:0007669"/>
    <property type="project" value="InterPro"/>
</dbReference>
<sequence>MQKANDILQGIQDIVLKYLKPTMKWEEGLPDSAFCSLLNLINENKEVKNLFLVDYFCIGRCTNCAHTHTKNWKKTIITLSEVKEFNPDSPACLYKCPNCKSSCQMLGIKYNTLPQCLIFHFENGVKEGDLQQCQYTINNREYKLSGLIVFKKGGINHFVTWIRDAVSGSWLECDDLKRKSVSFSRVPPTIELQDLYIVVYEALDNKGTALLSASADTANNNNIDYTSSSCIPIIDISDEEDFEQNYKTEKSPSDLNVMRSVISHDHDYCINNNYKILIRPDEIEDHISVTPSALESQDSNVLMEESNIMKEPINAEEDEESCARASGCPTFTLNKMNASPLQTDVFSKSINNNSKHDDRNRFKDSTLENIKQSLLIDSIVVHKRDDIKSFAFPISEIASFAKPVLENYVKTSKENSGKTLVGTTSSIEILEIQSNTKDNSFGKKDIPSAFAENFLGKDHNISSKKDFSFAFEIEDKRGTKNPVASQDSNVLMEESKKMKEPINAEEDEESCARASGCPTFTLNKMNASPLQTDVFSKSINNNSKHDDRNRFKDSTLENIKQSLLIDSIVVHKRDDIKSFAFPISEIASFAKPVLENYVKTSKENSGKTLVGTTSSIEILEIQSNTKDNSFGKKDIPSAFAENFLGKDHNISSKKDFSFAFEIEDKRGTKNPVASQDSNVLMEESKKMKEPIKAVEDCARESGCPKELTEQFVFKQKDHKRPRKIKKICSICNE</sequence>
<dbReference type="AlphaFoldDB" id="A0A8T0F206"/>
<proteinExistence type="predicted"/>
<dbReference type="GO" id="GO:0032183">
    <property type="term" value="F:SUMO binding"/>
    <property type="evidence" value="ECO:0007669"/>
    <property type="project" value="InterPro"/>
</dbReference>
<evidence type="ECO:0000313" key="3">
    <source>
        <dbReference type="Proteomes" id="UP000807504"/>
    </source>
</evidence>
<dbReference type="Pfam" id="PF15499">
    <property type="entry name" value="Peptidase_C98"/>
    <property type="match status" value="1"/>
</dbReference>